<feature type="region of interest" description="Disordered" evidence="5">
    <location>
        <begin position="271"/>
        <end position="331"/>
    </location>
</feature>
<accession>A0A9E7FWS4</accession>
<sequence length="410" mass="43425">MERDFLGIHGRDSGNRQDAALFGVSAVQWPFSNKVSTMQPFVFYKAAQEEKARNYFFDKHSSSSRFQPLPSMAAFEPNQKASHAVASQKSFGLGRQSINQHPMHGYQPQSTGSSLDATTCHMIPVNMGGPFFKVQAAHSGPNIAVTSLEQLPIGGGTAVNSPIGGPAGGAFAPRNMPKPSHTTAQLTIFYGGCVNVYDDVPLDKARAIMLLASKGSNVSSNAINPRSEAPLPAAAPVPAKVLGSNGIRTRQTLIPTPIYVVPPCSGLSSPISVASHPGSGSSNNDDAPRPKAAVAPLVPSGLQDTSKTSTTALGSRTATNNTPRAVPQARKASLARFLEKRKERMTNALPYPSCSNMTQDNGRGFESRNSPSKSSSAEISLSTYREDSWFLAHPKSSIGSMESLGTKLTI</sequence>
<dbReference type="InterPro" id="IPR010399">
    <property type="entry name" value="Tify_dom"/>
</dbReference>
<evidence type="ECO:0000256" key="1">
    <source>
        <dbReference type="ARBA" id="ARBA00008614"/>
    </source>
</evidence>
<proteinExistence type="inferred from homology"/>
<dbReference type="Proteomes" id="UP001055439">
    <property type="component" value="Chromosome 5"/>
</dbReference>
<evidence type="ECO:0000259" key="6">
    <source>
        <dbReference type="PROSITE" id="PS51320"/>
    </source>
</evidence>
<protein>
    <recommendedName>
        <fullName evidence="4">Protein TIFY</fullName>
    </recommendedName>
    <alternativeName>
        <fullName evidence="4">Jasmonate ZIM domain-containing protein</fullName>
    </alternativeName>
</protein>
<organism evidence="7 8">
    <name type="scientific">Musa troglodytarum</name>
    <name type="common">fe'i banana</name>
    <dbReference type="NCBI Taxonomy" id="320322"/>
    <lineage>
        <taxon>Eukaryota</taxon>
        <taxon>Viridiplantae</taxon>
        <taxon>Streptophyta</taxon>
        <taxon>Embryophyta</taxon>
        <taxon>Tracheophyta</taxon>
        <taxon>Spermatophyta</taxon>
        <taxon>Magnoliopsida</taxon>
        <taxon>Liliopsida</taxon>
        <taxon>Zingiberales</taxon>
        <taxon>Musaceae</taxon>
        <taxon>Musa</taxon>
    </lineage>
</organism>
<dbReference type="EMBL" id="CP097507">
    <property type="protein sequence ID" value="URE01278.1"/>
    <property type="molecule type" value="Genomic_DNA"/>
</dbReference>
<dbReference type="PROSITE" id="PS51320">
    <property type="entry name" value="TIFY"/>
    <property type="match status" value="1"/>
</dbReference>
<evidence type="ECO:0000256" key="3">
    <source>
        <dbReference type="ARBA" id="ARBA00022843"/>
    </source>
</evidence>
<dbReference type="AlphaFoldDB" id="A0A9E7FWS4"/>
<comment type="subcellular location">
    <subcellularLocation>
        <location evidence="4">Nucleus</location>
    </subcellularLocation>
</comment>
<evidence type="ECO:0000256" key="4">
    <source>
        <dbReference type="RuleBase" id="RU369065"/>
    </source>
</evidence>
<dbReference type="GO" id="GO:2000022">
    <property type="term" value="P:regulation of jasmonic acid mediated signaling pathway"/>
    <property type="evidence" value="ECO:0007669"/>
    <property type="project" value="UniProtKB-UniRule"/>
</dbReference>
<comment type="domain">
    <text evidence="4">The jas domain is required for interaction with COI1.</text>
</comment>
<evidence type="ECO:0000256" key="2">
    <source>
        <dbReference type="ARBA" id="ARBA00022819"/>
    </source>
</evidence>
<evidence type="ECO:0000256" key="5">
    <source>
        <dbReference type="SAM" id="MobiDB-lite"/>
    </source>
</evidence>
<evidence type="ECO:0000313" key="7">
    <source>
        <dbReference type="EMBL" id="URE01278.1"/>
    </source>
</evidence>
<feature type="compositionally biased region" description="Polar residues" evidence="5">
    <location>
        <begin position="353"/>
        <end position="378"/>
    </location>
</feature>
<dbReference type="OrthoDB" id="1939212at2759"/>
<dbReference type="SMART" id="SM00979">
    <property type="entry name" value="TIFY"/>
    <property type="match status" value="1"/>
</dbReference>
<dbReference type="PANTHER" id="PTHR33077">
    <property type="entry name" value="PROTEIN TIFY 4A-RELATED-RELATED"/>
    <property type="match status" value="1"/>
</dbReference>
<keyword evidence="4" id="KW-0539">Nucleus</keyword>
<dbReference type="GO" id="GO:0031347">
    <property type="term" value="P:regulation of defense response"/>
    <property type="evidence" value="ECO:0007669"/>
    <property type="project" value="UniProtKB-UniRule"/>
</dbReference>
<feature type="compositionally biased region" description="Polar residues" evidence="5">
    <location>
        <begin position="302"/>
        <end position="323"/>
    </location>
</feature>
<dbReference type="GO" id="GO:0005634">
    <property type="term" value="C:nucleus"/>
    <property type="evidence" value="ECO:0007669"/>
    <property type="project" value="UniProtKB-SubCell"/>
</dbReference>
<dbReference type="GO" id="GO:0009611">
    <property type="term" value="P:response to wounding"/>
    <property type="evidence" value="ECO:0007669"/>
    <property type="project" value="UniProtKB-UniRule"/>
</dbReference>
<dbReference type="PANTHER" id="PTHR33077:SF90">
    <property type="entry name" value="PROTEIN TIFY 7"/>
    <property type="match status" value="1"/>
</dbReference>
<keyword evidence="2 4" id="KW-1184">Jasmonic acid signaling pathway</keyword>
<evidence type="ECO:0000313" key="8">
    <source>
        <dbReference type="Proteomes" id="UP001055439"/>
    </source>
</evidence>
<comment type="function">
    <text evidence="4">Repressor of jasmonate responses.</text>
</comment>
<keyword evidence="8" id="KW-1185">Reference proteome</keyword>
<name>A0A9E7FWS4_9LILI</name>
<comment type="similarity">
    <text evidence="1 4">Belongs to the TIFY/JAZ family.</text>
</comment>
<keyword evidence="3" id="KW-0832">Ubl conjugation</keyword>
<dbReference type="InterPro" id="IPR018467">
    <property type="entry name" value="CCT_CS"/>
</dbReference>
<feature type="region of interest" description="Disordered" evidence="5">
    <location>
        <begin position="349"/>
        <end position="378"/>
    </location>
</feature>
<reference evidence="7" key="1">
    <citation type="submission" date="2022-05" db="EMBL/GenBank/DDBJ databases">
        <title>The Musa troglodytarum L. genome provides insights into the mechanism of non-climacteric behaviour and enrichment of carotenoids.</title>
        <authorList>
            <person name="Wang J."/>
        </authorList>
    </citation>
    <scope>NUCLEOTIDE SEQUENCE</scope>
    <source>
        <tissue evidence="7">Leaf</tissue>
    </source>
</reference>
<feature type="compositionally biased region" description="Polar residues" evidence="5">
    <location>
        <begin position="271"/>
        <end position="285"/>
    </location>
</feature>
<feature type="domain" description="Tify" evidence="6">
    <location>
        <begin position="179"/>
        <end position="214"/>
    </location>
</feature>
<dbReference type="Pfam" id="PF06200">
    <property type="entry name" value="tify"/>
    <property type="match status" value="1"/>
</dbReference>
<dbReference type="Pfam" id="PF09425">
    <property type="entry name" value="Jas_motif"/>
    <property type="match status" value="1"/>
</dbReference>
<gene>
    <name evidence="7" type="ORF">MUK42_20466</name>
</gene>
<dbReference type="InterPro" id="IPR040390">
    <property type="entry name" value="TIFY/JAZ"/>
</dbReference>